<dbReference type="RefSeq" id="WP_184095447.1">
    <property type="nucleotide sequence ID" value="NZ_AP023367.1"/>
</dbReference>
<evidence type="ECO:0000256" key="3">
    <source>
        <dbReference type="ARBA" id="ARBA00023163"/>
    </source>
</evidence>
<protein>
    <submittedName>
        <fullName evidence="4">Crp/Fnr family transcriptional regulator</fullName>
    </submittedName>
</protein>
<dbReference type="InterPro" id="IPR014710">
    <property type="entry name" value="RmlC-like_jellyroll"/>
</dbReference>
<dbReference type="PROSITE" id="PS51063">
    <property type="entry name" value="HTH_CRP_2"/>
    <property type="match status" value="1"/>
</dbReference>
<evidence type="ECO:0000256" key="2">
    <source>
        <dbReference type="ARBA" id="ARBA00023125"/>
    </source>
</evidence>
<evidence type="ECO:0000313" key="5">
    <source>
        <dbReference type="Proteomes" id="UP000515561"/>
    </source>
</evidence>
<dbReference type="Pfam" id="PF00027">
    <property type="entry name" value="cNMP_binding"/>
    <property type="match status" value="1"/>
</dbReference>
<dbReference type="PROSITE" id="PS50042">
    <property type="entry name" value="CNMP_BINDING_3"/>
    <property type="match status" value="1"/>
</dbReference>
<keyword evidence="3" id="KW-0804">Transcription</keyword>
<keyword evidence="1" id="KW-0805">Transcription regulation</keyword>
<dbReference type="SUPFAM" id="SSF51206">
    <property type="entry name" value="cAMP-binding domain-like"/>
    <property type="match status" value="1"/>
</dbReference>
<dbReference type="AlphaFoldDB" id="A0A6S6RB16"/>
<name>A0A6S6RB16_9FIRM</name>
<dbReference type="InterPro" id="IPR000595">
    <property type="entry name" value="cNMP-bd_dom"/>
</dbReference>
<dbReference type="InterPro" id="IPR036390">
    <property type="entry name" value="WH_DNA-bd_sf"/>
</dbReference>
<dbReference type="Proteomes" id="UP000515561">
    <property type="component" value="Chromosome"/>
</dbReference>
<dbReference type="Gene3D" id="2.60.120.10">
    <property type="entry name" value="Jelly Rolls"/>
    <property type="match status" value="1"/>
</dbReference>
<gene>
    <name evidence="4" type="ORF">acsn021_40010</name>
</gene>
<evidence type="ECO:0000313" key="4">
    <source>
        <dbReference type="EMBL" id="BCJ96432.1"/>
    </source>
</evidence>
<dbReference type="EMBL" id="AP023367">
    <property type="protein sequence ID" value="BCJ96432.1"/>
    <property type="molecule type" value="Genomic_DNA"/>
</dbReference>
<keyword evidence="5" id="KW-1185">Reference proteome</keyword>
<evidence type="ECO:0000256" key="1">
    <source>
        <dbReference type="ARBA" id="ARBA00023015"/>
    </source>
</evidence>
<dbReference type="SUPFAM" id="SSF46785">
    <property type="entry name" value="Winged helix' DNA-binding domain"/>
    <property type="match status" value="1"/>
</dbReference>
<dbReference type="KEGG" id="acel:acsn021_40010"/>
<keyword evidence="2" id="KW-0238">DNA-binding</keyword>
<proteinExistence type="predicted"/>
<dbReference type="InterPro" id="IPR012318">
    <property type="entry name" value="HTH_CRP"/>
</dbReference>
<organism evidence="4 5">
    <name type="scientific">Anaerocolumna cellulosilytica</name>
    <dbReference type="NCBI Taxonomy" id="433286"/>
    <lineage>
        <taxon>Bacteria</taxon>
        <taxon>Bacillati</taxon>
        <taxon>Bacillota</taxon>
        <taxon>Clostridia</taxon>
        <taxon>Lachnospirales</taxon>
        <taxon>Lachnospiraceae</taxon>
        <taxon>Anaerocolumna</taxon>
    </lineage>
</organism>
<sequence length="231" mass="26103">MNKYYNILKEVSLFHGINAEKIVDILVCLHGNVKKYKKNQPIILSGNPVPSLGIVLEGSGHIIREDIMGNRMLVTNLKAGDVFGETFACAGVKESPVSVYATDNCEILWISIQRIVSPCDAVCDFHSIIITNLLQILATKNLYLNQKMELLSKRTIREKVLAFLISEAQRKHASSFKIALNRNELADFLCIDRSAMSREMARLKKEGIIHYSKNHFQILKNLQDIPEDGIY</sequence>
<dbReference type="Pfam" id="PF13545">
    <property type="entry name" value="HTH_Crp_2"/>
    <property type="match status" value="1"/>
</dbReference>
<dbReference type="InterPro" id="IPR018490">
    <property type="entry name" value="cNMP-bd_dom_sf"/>
</dbReference>
<dbReference type="CDD" id="cd00038">
    <property type="entry name" value="CAP_ED"/>
    <property type="match status" value="1"/>
</dbReference>
<dbReference type="GO" id="GO:0006355">
    <property type="term" value="P:regulation of DNA-templated transcription"/>
    <property type="evidence" value="ECO:0007669"/>
    <property type="project" value="InterPro"/>
</dbReference>
<accession>A0A6S6RB16</accession>
<reference evidence="4 5" key="1">
    <citation type="journal article" date="2016" name="Int. J. Syst. Evol. Microbiol.">
        <title>Descriptions of Anaerotaenia torta gen. nov., sp. nov. and Anaerocolumna cellulosilytica gen. nov., sp. nov. isolated from a methanogenic reactor of cattle waste.</title>
        <authorList>
            <person name="Uek A."/>
            <person name="Ohtaki Y."/>
            <person name="Kaku N."/>
            <person name="Ueki K."/>
        </authorList>
    </citation>
    <scope>NUCLEOTIDE SEQUENCE [LARGE SCALE GENOMIC DNA]</scope>
    <source>
        <strain evidence="4 5">SN021</strain>
    </source>
</reference>
<dbReference type="GO" id="GO:0003677">
    <property type="term" value="F:DNA binding"/>
    <property type="evidence" value="ECO:0007669"/>
    <property type="project" value="UniProtKB-KW"/>
</dbReference>